<dbReference type="AlphaFoldDB" id="A0A0S4JEJ2"/>
<sequence length="468" mass="53502">MLEQRLSETCDAIARSHVMRVLDTHEAAVLLSGKATMVTSNNSDSEVLRVFRARERWRLSKESVELTKLQRLVTDAKFHVHVKKEWSMYPMLRDASDEAAAASVGLIYKSSVNMEGTLLYQDDFAKLLEGSQSTAILKRCESKQVTSSEGFTAATLLEKMTPLETSETTNASLRDLLLTTSHQLRSFAWLWQRQLAAVDDGVTGILVPGVFHAAFAKFLTPKREEIQDLLTGAAASAVASSSSLARNDDDPASSLIYGRNKCSQPWTPQQEEKWRKHLHLVVRLQACARRLIAVRRHRPSIAKRIANKRLKRYQRVEKQLVPNALQYLRQTQPVAEAYHRVVRKIEADQAELEDFYAQEENVFQQQWNQYVRKMTNFFMNECPLDQDWLAQRDPVTQAIVFLNMKTGRTQTENPNALKVVAAKNREWMKATRERQVRLARASIATERVNHLKTKLVELTKRLEAPVFL</sequence>
<gene>
    <name evidence="1" type="ORF">BSAL_24015</name>
</gene>
<organism evidence="1 2">
    <name type="scientific">Bodo saltans</name>
    <name type="common">Flagellated protozoan</name>
    <dbReference type="NCBI Taxonomy" id="75058"/>
    <lineage>
        <taxon>Eukaryota</taxon>
        <taxon>Discoba</taxon>
        <taxon>Euglenozoa</taxon>
        <taxon>Kinetoplastea</taxon>
        <taxon>Metakinetoplastina</taxon>
        <taxon>Eubodonida</taxon>
        <taxon>Bodonidae</taxon>
        <taxon>Bodo</taxon>
    </lineage>
</organism>
<proteinExistence type="predicted"/>
<dbReference type="VEuPathDB" id="TriTrypDB:BSAL_24015"/>
<dbReference type="EMBL" id="CYKH01001778">
    <property type="protein sequence ID" value="CUG89908.1"/>
    <property type="molecule type" value="Genomic_DNA"/>
</dbReference>
<protein>
    <submittedName>
        <fullName evidence="1">Uncharacterized protein</fullName>
    </submittedName>
</protein>
<dbReference type="Proteomes" id="UP000051952">
    <property type="component" value="Unassembled WGS sequence"/>
</dbReference>
<reference evidence="2" key="1">
    <citation type="submission" date="2015-09" db="EMBL/GenBank/DDBJ databases">
        <authorList>
            <consortium name="Pathogen Informatics"/>
        </authorList>
    </citation>
    <scope>NUCLEOTIDE SEQUENCE [LARGE SCALE GENOMIC DNA]</scope>
    <source>
        <strain evidence="2">Lake Konstanz</strain>
    </source>
</reference>
<accession>A0A0S4JEJ2</accession>
<keyword evidence="2" id="KW-1185">Reference proteome</keyword>
<evidence type="ECO:0000313" key="1">
    <source>
        <dbReference type="EMBL" id="CUG89908.1"/>
    </source>
</evidence>
<evidence type="ECO:0000313" key="2">
    <source>
        <dbReference type="Proteomes" id="UP000051952"/>
    </source>
</evidence>
<name>A0A0S4JEJ2_BODSA</name>